<proteinExistence type="predicted"/>
<name>A0A1R0H5K8_9FUNG</name>
<evidence type="ECO:0000313" key="2">
    <source>
        <dbReference type="EMBL" id="OLY84364.1"/>
    </source>
</evidence>
<feature type="compositionally biased region" description="Basic and acidic residues" evidence="1">
    <location>
        <begin position="208"/>
        <end position="219"/>
    </location>
</feature>
<dbReference type="Proteomes" id="UP000187455">
    <property type="component" value="Unassembled WGS sequence"/>
</dbReference>
<evidence type="ECO:0000256" key="1">
    <source>
        <dbReference type="SAM" id="MobiDB-lite"/>
    </source>
</evidence>
<reference evidence="2 3" key="1">
    <citation type="journal article" date="2016" name="Mol. Biol. Evol.">
        <title>Genome-Wide Survey of Gut Fungi (Harpellales) Reveals the First Horizontally Transferred Ubiquitin Gene from a Mosquito Host.</title>
        <authorList>
            <person name="Wang Y."/>
            <person name="White M.M."/>
            <person name="Kvist S."/>
            <person name="Moncalvo J.M."/>
        </authorList>
    </citation>
    <scope>NUCLEOTIDE SEQUENCE [LARGE SCALE GENOMIC DNA]</scope>
    <source>
        <strain evidence="2 3">ALG-7-W6</strain>
    </source>
</reference>
<protein>
    <submittedName>
        <fullName evidence="2">Uncharacterized protein</fullName>
    </submittedName>
</protein>
<accession>A0A1R0H5K8</accession>
<feature type="region of interest" description="Disordered" evidence="1">
    <location>
        <begin position="27"/>
        <end position="49"/>
    </location>
</feature>
<gene>
    <name evidence="2" type="ORF">AYI68_g1475</name>
</gene>
<feature type="compositionally biased region" description="Basic and acidic residues" evidence="1">
    <location>
        <begin position="190"/>
        <end position="200"/>
    </location>
</feature>
<dbReference type="EMBL" id="LSSL01000528">
    <property type="protein sequence ID" value="OLY84364.1"/>
    <property type="molecule type" value="Genomic_DNA"/>
</dbReference>
<sequence>MNTEVLQIIKELSDKTKNPFLKKAAVQGPEDQCSPQSKKIFPHPFGGIKTKSRNIRDPKNYIYEIPSTAAKRFSFSDSNEGRYCPTCDSGRHSTGYKTDQLLRTTFVCETSGLTVDDPHILFANNMKARLDAQIMNKKPEKRSRIRKLFRGYQQAGTRDSSFSMSVPAHNTETAVPTTTTNNLLLSQDEDQSRGLPDPEGRAIVVLGEEGHRESPNKES</sequence>
<feature type="region of interest" description="Disordered" evidence="1">
    <location>
        <begin position="187"/>
        <end position="219"/>
    </location>
</feature>
<organism evidence="2 3">
    <name type="scientific">Smittium mucronatum</name>
    <dbReference type="NCBI Taxonomy" id="133383"/>
    <lineage>
        <taxon>Eukaryota</taxon>
        <taxon>Fungi</taxon>
        <taxon>Fungi incertae sedis</taxon>
        <taxon>Zoopagomycota</taxon>
        <taxon>Kickxellomycotina</taxon>
        <taxon>Harpellomycetes</taxon>
        <taxon>Harpellales</taxon>
        <taxon>Legeriomycetaceae</taxon>
        <taxon>Smittium</taxon>
    </lineage>
</organism>
<comment type="caution">
    <text evidence="2">The sequence shown here is derived from an EMBL/GenBank/DDBJ whole genome shotgun (WGS) entry which is preliminary data.</text>
</comment>
<evidence type="ECO:0000313" key="3">
    <source>
        <dbReference type="Proteomes" id="UP000187455"/>
    </source>
</evidence>
<dbReference type="AlphaFoldDB" id="A0A1R0H5K8"/>
<keyword evidence="3" id="KW-1185">Reference proteome</keyword>